<dbReference type="InterPro" id="IPR005158">
    <property type="entry name" value="BTAD"/>
</dbReference>
<dbReference type="Gene3D" id="1.25.40.10">
    <property type="entry name" value="Tetratricopeptide repeat domain"/>
    <property type="match status" value="2"/>
</dbReference>
<evidence type="ECO:0000313" key="8">
    <source>
        <dbReference type="Proteomes" id="UP001240236"/>
    </source>
</evidence>
<organism evidence="7 8">
    <name type="scientific">Catenuloplanes indicus</name>
    <dbReference type="NCBI Taxonomy" id="137267"/>
    <lineage>
        <taxon>Bacteria</taxon>
        <taxon>Bacillati</taxon>
        <taxon>Actinomycetota</taxon>
        <taxon>Actinomycetes</taxon>
        <taxon>Micromonosporales</taxon>
        <taxon>Micromonosporaceae</taxon>
        <taxon>Catenuloplanes</taxon>
    </lineage>
</organism>
<dbReference type="Pfam" id="PF13424">
    <property type="entry name" value="TPR_12"/>
    <property type="match status" value="2"/>
</dbReference>
<reference evidence="7 8" key="1">
    <citation type="submission" date="2023-07" db="EMBL/GenBank/DDBJ databases">
        <title>Sequencing the genomes of 1000 actinobacteria strains.</title>
        <authorList>
            <person name="Klenk H.-P."/>
        </authorList>
    </citation>
    <scope>NUCLEOTIDE SEQUENCE [LARGE SCALE GENOMIC DNA]</scope>
    <source>
        <strain evidence="7 8">DSM 44709</strain>
    </source>
</reference>
<gene>
    <name evidence="7" type="ORF">J2S42_003925</name>
</gene>
<dbReference type="InterPro" id="IPR016032">
    <property type="entry name" value="Sig_transdc_resp-reg_C-effctor"/>
</dbReference>
<proteinExistence type="inferred from homology"/>
<dbReference type="Pfam" id="PF03704">
    <property type="entry name" value="BTAD"/>
    <property type="match status" value="1"/>
</dbReference>
<dbReference type="CDD" id="cd15831">
    <property type="entry name" value="BTAD"/>
    <property type="match status" value="1"/>
</dbReference>
<dbReference type="Gene3D" id="3.40.50.300">
    <property type="entry name" value="P-loop containing nucleotide triphosphate hydrolases"/>
    <property type="match status" value="1"/>
</dbReference>
<keyword evidence="8" id="KW-1185">Reference proteome</keyword>
<evidence type="ECO:0000259" key="6">
    <source>
        <dbReference type="PROSITE" id="PS51755"/>
    </source>
</evidence>
<dbReference type="GO" id="GO:0000160">
    <property type="term" value="P:phosphorelay signal transduction system"/>
    <property type="evidence" value="ECO:0007669"/>
    <property type="project" value="InterPro"/>
</dbReference>
<feature type="DNA-binding region" description="OmpR/PhoB-type" evidence="5">
    <location>
        <begin position="1"/>
        <end position="91"/>
    </location>
</feature>
<dbReference type="InterPro" id="IPR051677">
    <property type="entry name" value="AfsR-DnrI-RedD_regulator"/>
</dbReference>
<dbReference type="AlphaFoldDB" id="A0AAE3W0T4"/>
<keyword evidence="4" id="KW-0804">Transcription</keyword>
<dbReference type="SUPFAM" id="SSF52540">
    <property type="entry name" value="P-loop containing nucleoside triphosphate hydrolases"/>
    <property type="match status" value="1"/>
</dbReference>
<evidence type="ECO:0000313" key="7">
    <source>
        <dbReference type="EMBL" id="MDQ0367256.1"/>
    </source>
</evidence>
<dbReference type="Gene3D" id="1.10.10.10">
    <property type="entry name" value="Winged helix-like DNA-binding domain superfamily/Winged helix DNA-binding domain"/>
    <property type="match status" value="1"/>
</dbReference>
<dbReference type="SMART" id="SM01043">
    <property type="entry name" value="BTAD"/>
    <property type="match status" value="1"/>
</dbReference>
<dbReference type="InterPro" id="IPR019734">
    <property type="entry name" value="TPR_rpt"/>
</dbReference>
<dbReference type="PANTHER" id="PTHR35807">
    <property type="entry name" value="TRANSCRIPTIONAL REGULATOR REDD-RELATED"/>
    <property type="match status" value="1"/>
</dbReference>
<dbReference type="InterPro" id="IPR027417">
    <property type="entry name" value="P-loop_NTPase"/>
</dbReference>
<name>A0AAE3W0T4_9ACTN</name>
<dbReference type="Pfam" id="PF00486">
    <property type="entry name" value="Trans_reg_C"/>
    <property type="match status" value="1"/>
</dbReference>
<feature type="domain" description="OmpR/PhoB-type" evidence="6">
    <location>
        <begin position="1"/>
        <end position="91"/>
    </location>
</feature>
<dbReference type="InterPro" id="IPR011990">
    <property type="entry name" value="TPR-like_helical_dom_sf"/>
</dbReference>
<comment type="caution">
    <text evidence="7">The sequence shown here is derived from an EMBL/GenBank/DDBJ whole genome shotgun (WGS) entry which is preliminary data.</text>
</comment>
<keyword evidence="3 5" id="KW-0238">DNA-binding</keyword>
<dbReference type="InterPro" id="IPR001867">
    <property type="entry name" value="OmpR/PhoB-type_DNA-bd"/>
</dbReference>
<sequence>MKYAVLGPLLVSASGREVAIGGPRSQRILAMLLLHAEQVVSVDQLAEAGWDDRLPKTVRRQVQNRVAALRTCLTRVGGVIETHPGGYRLRLTGDELDLRVFDRLVVQAQEETDPSRAAPALRAALALWRGPALAGLTGYVVETLAGGLNERRLTAYLACVDAELAGGGHARLVPELRELVRRHPLRERFAGQLMQALARSGRRTEALETYRDLRDRLVGELGVEPSEPVRAVHRAVLSGDAEMTGPVAALPVPRQLPADVPALVGRADELAKVREALTAGAGTPLVVIEGVGGVGKSALGIRAAHRSAEAFPDGQLYVDLQGSSDVLPALSPLDVLGRFLRAIGVRHDAIPVQLAEAAALFRSELARRRLLVVLDNARDATQVLPLLPGAPGCAVLITARRTVANLPGAYHLRLDVLTAAAAAEQLALQARPARIDADPAAVAEVARWCGYLPLALRVAGARLAARPHWTVRDLADRLADAHRRLDELELPDLGVRTSFAASHRELATGGDRDRAAADAFVALSLLDGPDVPVILAAWLIDRPVRKTEQLVERLVDESLVETSAPGRYRLHDLLRLYGRELAASYPPDRIADAVVRAVRGCTATAWTAVELIAPGDRLLVHAGTRADGGVRFAGTRAALDWLESERHNLTALVVQAAATPGVPGVLAAHLAQALYPFFRLRGHWGDAAAANRVAVAVAERAGDRDALAEARVSLGAALRHLNRPAEAEAELRAALAAHRESGNDAGRAHALQVLGLLRHDLGDRDRAEECYRESLLLYDRAGNIRGQATVLDNLGTVHRDLGRHRQARDCHDRALRIFEQLGDQYGMSTTRLLLGILLRESGSSGAALVHMDACLAGYRRLSDRHGEMEALHHRALLHRDEGRFSAAMRDHEAALSACRDLQRRDAEARELREMSRTLATRGYAERADATRRRAAALAGTGPAIADMVRDVARPGE</sequence>
<dbReference type="EMBL" id="JAUSUZ010000001">
    <property type="protein sequence ID" value="MDQ0367256.1"/>
    <property type="molecule type" value="Genomic_DNA"/>
</dbReference>
<dbReference type="GO" id="GO:0003677">
    <property type="term" value="F:DNA binding"/>
    <property type="evidence" value="ECO:0007669"/>
    <property type="project" value="UniProtKB-UniRule"/>
</dbReference>
<keyword evidence="2" id="KW-0805">Transcription regulation</keyword>
<dbReference type="InterPro" id="IPR036388">
    <property type="entry name" value="WH-like_DNA-bd_sf"/>
</dbReference>
<dbReference type="Proteomes" id="UP001240236">
    <property type="component" value="Unassembled WGS sequence"/>
</dbReference>
<accession>A0AAE3W0T4</accession>
<dbReference type="SUPFAM" id="SSF48452">
    <property type="entry name" value="TPR-like"/>
    <property type="match status" value="2"/>
</dbReference>
<protein>
    <submittedName>
        <fullName evidence="7">DNA-binding SARP family transcriptional activator</fullName>
    </submittedName>
</protein>
<dbReference type="SMART" id="SM00862">
    <property type="entry name" value="Trans_reg_C"/>
    <property type="match status" value="1"/>
</dbReference>
<dbReference type="GO" id="GO:0043531">
    <property type="term" value="F:ADP binding"/>
    <property type="evidence" value="ECO:0007669"/>
    <property type="project" value="InterPro"/>
</dbReference>
<evidence type="ECO:0000256" key="4">
    <source>
        <dbReference type="ARBA" id="ARBA00023163"/>
    </source>
</evidence>
<dbReference type="RefSeq" id="WP_307241177.1">
    <property type="nucleotide sequence ID" value="NZ_JAUSUZ010000001.1"/>
</dbReference>
<dbReference type="PANTHER" id="PTHR35807:SF1">
    <property type="entry name" value="TRANSCRIPTIONAL REGULATOR REDD"/>
    <property type="match status" value="1"/>
</dbReference>
<dbReference type="SMART" id="SM00028">
    <property type="entry name" value="TPR"/>
    <property type="match status" value="4"/>
</dbReference>
<dbReference type="GO" id="GO:0006355">
    <property type="term" value="P:regulation of DNA-templated transcription"/>
    <property type="evidence" value="ECO:0007669"/>
    <property type="project" value="InterPro"/>
</dbReference>
<evidence type="ECO:0000256" key="3">
    <source>
        <dbReference type="ARBA" id="ARBA00023125"/>
    </source>
</evidence>
<evidence type="ECO:0000256" key="2">
    <source>
        <dbReference type="ARBA" id="ARBA00023015"/>
    </source>
</evidence>
<dbReference type="PROSITE" id="PS51755">
    <property type="entry name" value="OMPR_PHOB"/>
    <property type="match status" value="1"/>
</dbReference>
<evidence type="ECO:0000256" key="1">
    <source>
        <dbReference type="ARBA" id="ARBA00005820"/>
    </source>
</evidence>
<evidence type="ECO:0000256" key="5">
    <source>
        <dbReference type="PROSITE-ProRule" id="PRU01091"/>
    </source>
</evidence>
<comment type="similarity">
    <text evidence="1">Belongs to the AfsR/DnrI/RedD regulatory family.</text>
</comment>
<dbReference type="SUPFAM" id="SSF46894">
    <property type="entry name" value="C-terminal effector domain of the bipartite response regulators"/>
    <property type="match status" value="1"/>
</dbReference>
<dbReference type="PRINTS" id="PR00364">
    <property type="entry name" value="DISEASERSIST"/>
</dbReference>